<name>B6HGV2_PENRW</name>
<keyword evidence="2" id="KW-0285">Flavoprotein</keyword>
<dbReference type="PRINTS" id="PR00420">
    <property type="entry name" value="RNGMNOXGNASE"/>
</dbReference>
<dbReference type="Gene3D" id="3.50.50.60">
    <property type="entry name" value="FAD/NAD(P)-binding domain"/>
    <property type="match status" value="1"/>
</dbReference>
<dbReference type="PANTHER" id="PTHR13789">
    <property type="entry name" value="MONOOXYGENASE"/>
    <property type="match status" value="1"/>
</dbReference>
<dbReference type="HOGENOM" id="CLU_009665_19_0_1"/>
<keyword evidence="8" id="KW-1185">Reference proteome</keyword>
<evidence type="ECO:0000256" key="5">
    <source>
        <dbReference type="ARBA" id="ARBA00023033"/>
    </source>
</evidence>
<dbReference type="AlphaFoldDB" id="B6HGV2"/>
<dbReference type="InterPro" id="IPR002938">
    <property type="entry name" value="FAD-bd"/>
</dbReference>
<keyword evidence="3" id="KW-0274">FAD</keyword>
<reference evidence="7 8" key="1">
    <citation type="journal article" date="2008" name="Nat. Biotechnol.">
        <title>Genome sequencing and analysis of the filamentous fungus Penicillium chrysogenum.</title>
        <authorList>
            <person name="van den Berg M.A."/>
            <person name="Albang R."/>
            <person name="Albermann K."/>
            <person name="Badger J.H."/>
            <person name="Daran J.-M."/>
            <person name="Driessen A.J.M."/>
            <person name="Garcia-Estrada C."/>
            <person name="Fedorova N.D."/>
            <person name="Harris D.M."/>
            <person name="Heijne W.H.M."/>
            <person name="Joardar V.S."/>
            <person name="Kiel J.A.K.W."/>
            <person name="Kovalchuk A."/>
            <person name="Martin J.F."/>
            <person name="Nierman W.C."/>
            <person name="Nijland J.G."/>
            <person name="Pronk J.T."/>
            <person name="Roubos J.A."/>
            <person name="van der Klei I.J."/>
            <person name="van Peij N.N.M.E."/>
            <person name="Veenhuis M."/>
            <person name="von Doehren H."/>
            <person name="Wagner C."/>
            <person name="Wortman J.R."/>
            <person name="Bovenberg R.A.L."/>
        </authorList>
    </citation>
    <scope>NUCLEOTIDE SEQUENCE [LARGE SCALE GENOMIC DNA]</scope>
    <source>
        <strain evidence="8">ATCC 28089 / DSM 1075 / NRRL 1951 / Wisconsin 54-1255</strain>
    </source>
</reference>
<dbReference type="PANTHER" id="PTHR13789:SF314">
    <property type="entry name" value="FAD-BINDING DOMAIN-CONTAINING PROTEIN"/>
    <property type="match status" value="1"/>
</dbReference>
<dbReference type="SUPFAM" id="SSF54373">
    <property type="entry name" value="FAD-linked reductases, C-terminal domain"/>
    <property type="match status" value="1"/>
</dbReference>
<proteinExistence type="inferred from homology"/>
<evidence type="ECO:0000256" key="4">
    <source>
        <dbReference type="ARBA" id="ARBA00023002"/>
    </source>
</evidence>
<organism evidence="7 8">
    <name type="scientific">Penicillium rubens (strain ATCC 28089 / DSM 1075 / NRRL 1951 / Wisconsin 54-1255)</name>
    <name type="common">Penicillium chrysogenum</name>
    <dbReference type="NCBI Taxonomy" id="500485"/>
    <lineage>
        <taxon>Eukaryota</taxon>
        <taxon>Fungi</taxon>
        <taxon>Dikarya</taxon>
        <taxon>Ascomycota</taxon>
        <taxon>Pezizomycotina</taxon>
        <taxon>Eurotiomycetes</taxon>
        <taxon>Eurotiomycetidae</taxon>
        <taxon>Eurotiales</taxon>
        <taxon>Aspergillaceae</taxon>
        <taxon>Penicillium</taxon>
        <taxon>Penicillium chrysogenum species complex</taxon>
    </lineage>
</organism>
<dbReference type="OrthoDB" id="9993796at2759"/>
<dbReference type="VEuPathDB" id="FungiDB:PCH_Pc20g06550"/>
<evidence type="ECO:0000259" key="6">
    <source>
        <dbReference type="Pfam" id="PF01494"/>
    </source>
</evidence>
<comment type="similarity">
    <text evidence="1">Belongs to the paxM FAD-dependent monooxygenase family.</text>
</comment>
<keyword evidence="5" id="KW-0503">Monooxygenase</keyword>
<dbReference type="Proteomes" id="UP000000724">
    <property type="component" value="Contig Pc00c20"/>
</dbReference>
<dbReference type="EMBL" id="AM920435">
    <property type="protein sequence ID" value="CAP85984.1"/>
    <property type="molecule type" value="Genomic_DNA"/>
</dbReference>
<evidence type="ECO:0000256" key="1">
    <source>
        <dbReference type="ARBA" id="ARBA00007992"/>
    </source>
</evidence>
<accession>B6HGV2</accession>
<evidence type="ECO:0000313" key="8">
    <source>
        <dbReference type="Proteomes" id="UP000000724"/>
    </source>
</evidence>
<dbReference type="KEGG" id="pcs:N7525_009060"/>
<dbReference type="GO" id="GO:0071949">
    <property type="term" value="F:FAD binding"/>
    <property type="evidence" value="ECO:0007669"/>
    <property type="project" value="InterPro"/>
</dbReference>
<dbReference type="SUPFAM" id="SSF51905">
    <property type="entry name" value="FAD/NAD(P)-binding domain"/>
    <property type="match status" value="1"/>
</dbReference>
<gene>
    <name evidence="7" type="ORF">Pc20g06550</name>
    <name evidence="7" type="ORF">PCH_Pc20g06550</name>
</gene>
<sequence>MAPFRIVIVGGGIAGFTAAIALRGPNRHITILEQSTLNKEIGALISLQPNASRIVESKWNLSEELLEARQMVDEGFRIYNTEGHLVNTIPLLTKEKYGAERLLFHRRDLHETLKRAAVSPTRAGDPAIVRVSSRVVDCDALKGTVTLDSGEIVEGDFIIGADGIHSVLRRHVLEEAISPMPTGYSAYRLMIPTEILEKEEPDFCAKINPQEPFTSMIVAHDCRLIMGPGRQGEVYGIVALVPDDQMTEDPHAKQSWVAEGDLKKMMETFAEFPSWVKNIFKHSADLGLWQLRDLDPLQTWHRGRVLIIGDAAHAMLPTQGQGASQAIEDSEALGAFFEEIVEPPSLEILTKALEDIFQARYARACLIQAYSRQAAKPATAQGNIGVTMKPDEFMDFNCGYRGAKEWKQLRE</sequence>
<dbReference type="Pfam" id="PF01494">
    <property type="entry name" value="FAD_binding_3"/>
    <property type="match status" value="1"/>
</dbReference>
<dbReference type="BioCyc" id="PCHR:PC20G06550-MONOMER"/>
<dbReference type="GeneID" id="8310752"/>
<evidence type="ECO:0000313" key="7">
    <source>
        <dbReference type="EMBL" id="CAP85984.1"/>
    </source>
</evidence>
<dbReference type="InterPro" id="IPR036188">
    <property type="entry name" value="FAD/NAD-bd_sf"/>
</dbReference>
<feature type="domain" description="FAD-binding" evidence="6">
    <location>
        <begin position="142"/>
        <end position="335"/>
    </location>
</feature>
<dbReference type="STRING" id="500485.B6HGV2"/>
<dbReference type="GO" id="GO:0004497">
    <property type="term" value="F:monooxygenase activity"/>
    <property type="evidence" value="ECO:0007669"/>
    <property type="project" value="UniProtKB-KW"/>
</dbReference>
<evidence type="ECO:0000256" key="3">
    <source>
        <dbReference type="ARBA" id="ARBA00022827"/>
    </source>
</evidence>
<dbReference type="OMA" id="RIMWHRQ"/>
<dbReference type="eggNOG" id="KOG2614">
    <property type="taxonomic scope" value="Eukaryota"/>
</dbReference>
<dbReference type="InterPro" id="IPR050493">
    <property type="entry name" value="FAD-dep_Monooxygenase_BioMet"/>
</dbReference>
<protein>
    <submittedName>
        <fullName evidence="7">Pc20g06550 protein</fullName>
    </submittedName>
</protein>
<keyword evidence="4" id="KW-0560">Oxidoreductase</keyword>
<evidence type="ECO:0000256" key="2">
    <source>
        <dbReference type="ARBA" id="ARBA00022630"/>
    </source>
</evidence>